<evidence type="ECO:0000313" key="2">
    <source>
        <dbReference type="Proteomes" id="UP001266305"/>
    </source>
</evidence>
<reference evidence="1 2" key="1">
    <citation type="submission" date="2023-05" db="EMBL/GenBank/DDBJ databases">
        <title>B98-5 Cell Line De Novo Hybrid Assembly: An Optical Mapping Approach.</title>
        <authorList>
            <person name="Kananen K."/>
            <person name="Auerbach J.A."/>
            <person name="Kautto E."/>
            <person name="Blachly J.S."/>
        </authorList>
    </citation>
    <scope>NUCLEOTIDE SEQUENCE [LARGE SCALE GENOMIC DNA]</scope>
    <source>
        <strain evidence="1">B95-8</strain>
        <tissue evidence="1">Cell line</tissue>
    </source>
</reference>
<dbReference type="EMBL" id="JASSZA010000008">
    <property type="protein sequence ID" value="KAK2103255.1"/>
    <property type="molecule type" value="Genomic_DNA"/>
</dbReference>
<protein>
    <submittedName>
        <fullName evidence="1">Uncharacterized protein</fullName>
    </submittedName>
</protein>
<organism evidence="1 2">
    <name type="scientific">Saguinus oedipus</name>
    <name type="common">Cotton-top tamarin</name>
    <name type="synonym">Oedipomidas oedipus</name>
    <dbReference type="NCBI Taxonomy" id="9490"/>
    <lineage>
        <taxon>Eukaryota</taxon>
        <taxon>Metazoa</taxon>
        <taxon>Chordata</taxon>
        <taxon>Craniata</taxon>
        <taxon>Vertebrata</taxon>
        <taxon>Euteleostomi</taxon>
        <taxon>Mammalia</taxon>
        <taxon>Eutheria</taxon>
        <taxon>Euarchontoglires</taxon>
        <taxon>Primates</taxon>
        <taxon>Haplorrhini</taxon>
        <taxon>Platyrrhini</taxon>
        <taxon>Cebidae</taxon>
        <taxon>Callitrichinae</taxon>
        <taxon>Saguinus</taxon>
    </lineage>
</organism>
<dbReference type="Proteomes" id="UP001266305">
    <property type="component" value="Unassembled WGS sequence"/>
</dbReference>
<proteinExistence type="predicted"/>
<name>A0ABQ9V2A6_SAGOE</name>
<sequence>MTFNPSKALPNYDSSNSHFSLLYFSSSPLERYLQSCMGGDSPLSTGPTDKPGSRLSPGMATAVAPCHFCMSVLPMPITHHTLCRAHPLLPQRSATLANAYALRTHSLNIHIRAYNLHTRE</sequence>
<comment type="caution">
    <text evidence="1">The sequence shown here is derived from an EMBL/GenBank/DDBJ whole genome shotgun (WGS) entry which is preliminary data.</text>
</comment>
<feature type="non-terminal residue" evidence="1">
    <location>
        <position position="120"/>
    </location>
</feature>
<gene>
    <name evidence="1" type="ORF">P7K49_017111</name>
</gene>
<evidence type="ECO:0000313" key="1">
    <source>
        <dbReference type="EMBL" id="KAK2103255.1"/>
    </source>
</evidence>
<accession>A0ABQ9V2A6</accession>
<keyword evidence="2" id="KW-1185">Reference proteome</keyword>